<dbReference type="EMBL" id="UYWX01009076">
    <property type="protein sequence ID" value="VDM27674.1"/>
    <property type="molecule type" value="Genomic_DNA"/>
</dbReference>
<dbReference type="Proteomes" id="UP000274429">
    <property type="component" value="Unassembled WGS sequence"/>
</dbReference>
<accession>A0A3P7FFP8</accession>
<dbReference type="AlphaFoldDB" id="A0A3P7FFP8"/>
<protein>
    <submittedName>
        <fullName evidence="1">Uncharacterized protein</fullName>
    </submittedName>
</protein>
<proteinExistence type="predicted"/>
<keyword evidence="2" id="KW-1185">Reference proteome</keyword>
<name>A0A3P7FFP8_HYDTA</name>
<sequence length="146" mass="16586">MGCETLVHFLAVTSPSGKEADESFSAKQWMAKHPFTFTTDRYDQNEFIDFHSFSFCNVESDRTVYKVIPTQADKRIIIFIASTMKLVVDFIRQFSLSTKFIPEVVEPTGLLLYGLQGCGKSRVLEVVSRADVACDDVLVFKCYVIY</sequence>
<evidence type="ECO:0000313" key="2">
    <source>
        <dbReference type="Proteomes" id="UP000274429"/>
    </source>
</evidence>
<dbReference type="OrthoDB" id="6284472at2759"/>
<organism evidence="1 2">
    <name type="scientific">Hydatigena taeniaeformis</name>
    <name type="common">Feline tapeworm</name>
    <name type="synonym">Taenia taeniaeformis</name>
    <dbReference type="NCBI Taxonomy" id="6205"/>
    <lineage>
        <taxon>Eukaryota</taxon>
        <taxon>Metazoa</taxon>
        <taxon>Spiralia</taxon>
        <taxon>Lophotrochozoa</taxon>
        <taxon>Platyhelminthes</taxon>
        <taxon>Cestoda</taxon>
        <taxon>Eucestoda</taxon>
        <taxon>Cyclophyllidea</taxon>
        <taxon>Taeniidae</taxon>
        <taxon>Hydatigera</taxon>
    </lineage>
</organism>
<evidence type="ECO:0000313" key="1">
    <source>
        <dbReference type="EMBL" id="VDM27674.1"/>
    </source>
</evidence>
<reference evidence="1 2" key="1">
    <citation type="submission" date="2018-11" db="EMBL/GenBank/DDBJ databases">
        <authorList>
            <consortium name="Pathogen Informatics"/>
        </authorList>
    </citation>
    <scope>NUCLEOTIDE SEQUENCE [LARGE SCALE GENOMIC DNA]</scope>
</reference>
<gene>
    <name evidence="1" type="ORF">TTAC_LOCUS5790</name>
</gene>